<dbReference type="RefSeq" id="WP_129606499.1">
    <property type="nucleotide sequence ID" value="NZ_CP035544.1"/>
</dbReference>
<evidence type="ECO:0000313" key="4">
    <source>
        <dbReference type="Proteomes" id="UP000290889"/>
    </source>
</evidence>
<dbReference type="KEGG" id="mur:EQY75_12915"/>
<dbReference type="InterPro" id="IPR051262">
    <property type="entry name" value="SMP-30/CGR1_Lactonase"/>
</dbReference>
<protein>
    <submittedName>
        <fullName evidence="3">SMP-30/gluconolactonase/LRE family protein</fullName>
    </submittedName>
</protein>
<sequence length="296" mass="32771">MKYFHKSFLPVFLMLGCFCAAYAFQSSDLTSEFSFTEGIEGPAVSRDGMLFAVNYKEQGTIGRVNDKGEAEVYLHLPEGSIGNGIRFDKEQHMYIADYAGHKVYRVQKDARTPELWVESTEMNQPNDLALADSGVIYLSDPNWEDGTGNLWMVPEAGKLVLLEANMGTTNGIEVSPEGKYLYVNESVQRKVWKYKILPDGTVSEKALLIAFDDHGLDGMRCDKEGNLLITRYGKGTVVMVSPAGKVLGEFTLKGKNPSNLAFGGKDGKTVYVTMADRGCVEVIRVPNKGSYYSKIH</sequence>
<feature type="chain" id="PRO_5019103615" evidence="1">
    <location>
        <begin position="24"/>
        <end position="296"/>
    </location>
</feature>
<dbReference type="AlphaFoldDB" id="A0A411EC93"/>
<dbReference type="Proteomes" id="UP000290889">
    <property type="component" value="Chromosome"/>
</dbReference>
<dbReference type="PANTHER" id="PTHR47572:SF5">
    <property type="entry name" value="BLR2277 PROTEIN"/>
    <property type="match status" value="1"/>
</dbReference>
<feature type="domain" description="SMP-30/Gluconolactonase/LRE-like region" evidence="2">
    <location>
        <begin position="40"/>
        <end position="275"/>
    </location>
</feature>
<organism evidence="3 4">
    <name type="scientific">Muriicola soli</name>
    <dbReference type="NCBI Taxonomy" id="2507538"/>
    <lineage>
        <taxon>Bacteria</taxon>
        <taxon>Pseudomonadati</taxon>
        <taxon>Bacteroidota</taxon>
        <taxon>Flavobacteriia</taxon>
        <taxon>Flavobacteriales</taxon>
        <taxon>Flavobacteriaceae</taxon>
        <taxon>Muriicola</taxon>
    </lineage>
</organism>
<reference evidence="3 4" key="1">
    <citation type="submission" date="2019-01" db="EMBL/GenBank/DDBJ databases">
        <title>Muriicola soli sp. nov., isolated from soil.</title>
        <authorList>
            <person name="Kang H.J."/>
            <person name="Kim S.B."/>
        </authorList>
    </citation>
    <scope>NUCLEOTIDE SEQUENCE [LARGE SCALE GENOMIC DNA]</scope>
    <source>
        <strain evidence="3 4">MMS17-SY002</strain>
    </source>
</reference>
<evidence type="ECO:0000313" key="3">
    <source>
        <dbReference type="EMBL" id="QBA65352.1"/>
    </source>
</evidence>
<name>A0A411EC93_9FLAO</name>
<dbReference type="InterPro" id="IPR011042">
    <property type="entry name" value="6-blade_b-propeller_TolB-like"/>
</dbReference>
<dbReference type="Gene3D" id="2.120.10.30">
    <property type="entry name" value="TolB, C-terminal domain"/>
    <property type="match status" value="1"/>
</dbReference>
<gene>
    <name evidence="3" type="ORF">EQY75_12915</name>
</gene>
<dbReference type="PROSITE" id="PS51257">
    <property type="entry name" value="PROKAR_LIPOPROTEIN"/>
    <property type="match status" value="1"/>
</dbReference>
<evidence type="ECO:0000259" key="2">
    <source>
        <dbReference type="Pfam" id="PF08450"/>
    </source>
</evidence>
<evidence type="ECO:0000256" key="1">
    <source>
        <dbReference type="SAM" id="SignalP"/>
    </source>
</evidence>
<dbReference type="InterPro" id="IPR013658">
    <property type="entry name" value="SGL"/>
</dbReference>
<dbReference type="SUPFAM" id="SSF63829">
    <property type="entry name" value="Calcium-dependent phosphotriesterase"/>
    <property type="match status" value="1"/>
</dbReference>
<accession>A0A411EC93</accession>
<dbReference type="OrthoDB" id="241638at2"/>
<dbReference type="Pfam" id="PF08450">
    <property type="entry name" value="SGL"/>
    <property type="match status" value="1"/>
</dbReference>
<feature type="signal peptide" evidence="1">
    <location>
        <begin position="1"/>
        <end position="23"/>
    </location>
</feature>
<keyword evidence="1" id="KW-0732">Signal</keyword>
<keyword evidence="4" id="KW-1185">Reference proteome</keyword>
<dbReference type="EMBL" id="CP035544">
    <property type="protein sequence ID" value="QBA65352.1"/>
    <property type="molecule type" value="Genomic_DNA"/>
</dbReference>
<dbReference type="PANTHER" id="PTHR47572">
    <property type="entry name" value="LIPOPROTEIN-RELATED"/>
    <property type="match status" value="1"/>
</dbReference>
<proteinExistence type="predicted"/>